<gene>
    <name evidence="3" type="ORF">J2X20_005034</name>
</gene>
<evidence type="ECO:0000313" key="4">
    <source>
        <dbReference type="Proteomes" id="UP001180453"/>
    </source>
</evidence>
<accession>A0ABU1YVX3</accession>
<protein>
    <submittedName>
        <fullName evidence="3">Uncharacterized protein</fullName>
    </submittedName>
</protein>
<feature type="signal peptide" evidence="2">
    <location>
        <begin position="1"/>
        <end position="23"/>
    </location>
</feature>
<keyword evidence="4" id="KW-1185">Reference proteome</keyword>
<reference evidence="3 4" key="1">
    <citation type="submission" date="2023-07" db="EMBL/GenBank/DDBJ databases">
        <title>Sorghum-associated microbial communities from plants grown in Nebraska, USA.</title>
        <authorList>
            <person name="Schachtman D."/>
        </authorList>
    </citation>
    <scope>NUCLEOTIDE SEQUENCE [LARGE SCALE GENOMIC DNA]</scope>
    <source>
        <strain evidence="3 4">BE314</strain>
    </source>
</reference>
<feature type="chain" id="PRO_5046353396" evidence="2">
    <location>
        <begin position="24"/>
        <end position="169"/>
    </location>
</feature>
<keyword evidence="2" id="KW-0732">Signal</keyword>
<dbReference type="Proteomes" id="UP001180453">
    <property type="component" value="Unassembled WGS sequence"/>
</dbReference>
<feature type="region of interest" description="Disordered" evidence="1">
    <location>
        <begin position="146"/>
        <end position="169"/>
    </location>
</feature>
<comment type="caution">
    <text evidence="3">The sequence shown here is derived from an EMBL/GenBank/DDBJ whole genome shotgun (WGS) entry which is preliminary data.</text>
</comment>
<dbReference type="Gene3D" id="2.60.40.2970">
    <property type="match status" value="1"/>
</dbReference>
<evidence type="ECO:0000256" key="2">
    <source>
        <dbReference type="SAM" id="SignalP"/>
    </source>
</evidence>
<dbReference type="RefSeq" id="WP_310271341.1">
    <property type="nucleotide sequence ID" value="NZ_JAVDXU010000004.1"/>
</dbReference>
<proteinExistence type="predicted"/>
<sequence>MRRHSLRFAAALLAACLSPMALAVTPLQHADLSCQFQATPRPDGQVSLQFKLSNNGKRDLHLLRWGSPFEGGWFGPFVKASTAQGELAFQGAMRKRGDPSAQDYLSLPAGQSLTASLTLNDAFTLPPTGKLRLKARWHWHDMMLRGTPPRPRAQHRGLDQDCGEVTLTR</sequence>
<dbReference type="EMBL" id="JAVDXU010000004">
    <property type="protein sequence ID" value="MDR7272360.1"/>
    <property type="molecule type" value="Genomic_DNA"/>
</dbReference>
<evidence type="ECO:0000313" key="3">
    <source>
        <dbReference type="EMBL" id="MDR7272360.1"/>
    </source>
</evidence>
<evidence type="ECO:0000256" key="1">
    <source>
        <dbReference type="SAM" id="MobiDB-lite"/>
    </source>
</evidence>
<name>A0ABU1YVX3_ROSSA</name>
<organism evidence="3 4">
    <name type="scientific">Roseateles saccharophilus</name>
    <name type="common">Pseudomonas saccharophila</name>
    <dbReference type="NCBI Taxonomy" id="304"/>
    <lineage>
        <taxon>Bacteria</taxon>
        <taxon>Pseudomonadati</taxon>
        <taxon>Pseudomonadota</taxon>
        <taxon>Betaproteobacteria</taxon>
        <taxon>Burkholderiales</taxon>
        <taxon>Sphaerotilaceae</taxon>
        <taxon>Roseateles</taxon>
    </lineage>
</organism>